<dbReference type="PROSITE" id="PS50005">
    <property type="entry name" value="TPR"/>
    <property type="match status" value="2"/>
</dbReference>
<keyword evidence="5 9" id="KW-0812">Transmembrane</keyword>
<evidence type="ECO:0000256" key="6">
    <source>
        <dbReference type="ARBA" id="ARBA00022989"/>
    </source>
</evidence>
<feature type="domain" description="Glycosyltransferase RgtA/B/C/D-like" evidence="10">
    <location>
        <begin position="57"/>
        <end position="177"/>
    </location>
</feature>
<evidence type="ECO:0000256" key="5">
    <source>
        <dbReference type="ARBA" id="ARBA00022692"/>
    </source>
</evidence>
<feature type="transmembrane region" description="Helical" evidence="9">
    <location>
        <begin position="59"/>
        <end position="80"/>
    </location>
</feature>
<dbReference type="Proteomes" id="UP000268469">
    <property type="component" value="Unassembled WGS sequence"/>
</dbReference>
<dbReference type="AlphaFoldDB" id="A0A660SKX6"/>
<gene>
    <name evidence="11" type="ORF">DRP53_01760</name>
</gene>
<accession>A0A660SKX6</accession>
<evidence type="ECO:0000256" key="1">
    <source>
        <dbReference type="ARBA" id="ARBA00004651"/>
    </source>
</evidence>
<feature type="transmembrane region" description="Helical" evidence="9">
    <location>
        <begin position="336"/>
        <end position="354"/>
    </location>
</feature>
<sequence>MNRQVLVVLIALLLRFIYLFTFAKTLFFNTFSDGLYYHKWALDIIAGHAPSPPFFMSPLYPYFIAFFYKLFGADQTLILFIQTLLDTGTTYLIYRIGSSLWGERAGLIGSIIYAIGPIPIFYSGLFLMPTLLTFILTLGLWVIATRRDPFWAGLIFGIGVIGRGTILIPALVPLFYLRKLRYLIGLALPILLLFVINLGIGGTPVPTTYNFGINLYIGNNPRADGTYRRPPGLDLIHDPDGRKVIGQKLGKAVTPLESSRYWSGLAFDYIQRNPIQALFLLMRKFYLFWGPLEVLQLENIYYVLDRSFLKFLPMRIWLIIPLFLTSLLALSRRTRWLSLIALFYSLSLLPFFIIGRFRAAINPIIVLTGGALIDRLIAKRGRIGVFNLILLLSLLICYIFLRIYGNDTIKEWIIETRCDRAYWTYLNDHPWAFQDSTRAILRENPDCIIALDNLGGYYFCIGEFELAREYLHRALALNPQDGVAIYNLALLYLRLNKPDSALYYLKKARRLMPFNYRIEPMMRSAQRLLTP</sequence>
<evidence type="ECO:0000256" key="9">
    <source>
        <dbReference type="SAM" id="Phobius"/>
    </source>
</evidence>
<dbReference type="Pfam" id="PF13424">
    <property type="entry name" value="TPR_12"/>
    <property type="match status" value="1"/>
</dbReference>
<dbReference type="InterPro" id="IPR038731">
    <property type="entry name" value="RgtA/B/C-like"/>
</dbReference>
<evidence type="ECO:0000256" key="2">
    <source>
        <dbReference type="ARBA" id="ARBA00022475"/>
    </source>
</evidence>
<keyword evidence="3" id="KW-0328">Glycosyltransferase</keyword>
<dbReference type="PANTHER" id="PTHR33908">
    <property type="entry name" value="MANNOSYLTRANSFERASE YKCB-RELATED"/>
    <property type="match status" value="1"/>
</dbReference>
<dbReference type="GO" id="GO:0009103">
    <property type="term" value="P:lipopolysaccharide biosynthetic process"/>
    <property type="evidence" value="ECO:0007669"/>
    <property type="project" value="UniProtKB-ARBA"/>
</dbReference>
<dbReference type="InterPro" id="IPR050297">
    <property type="entry name" value="LipidA_mod_glycosyltrf_83"/>
</dbReference>
<evidence type="ECO:0000256" key="8">
    <source>
        <dbReference type="PROSITE-ProRule" id="PRU00339"/>
    </source>
</evidence>
<dbReference type="SMART" id="SM00028">
    <property type="entry name" value="TPR"/>
    <property type="match status" value="2"/>
</dbReference>
<comment type="subcellular location">
    <subcellularLocation>
        <location evidence="1">Cell membrane</location>
        <topology evidence="1">Multi-pass membrane protein</topology>
    </subcellularLocation>
</comment>
<evidence type="ECO:0000313" key="11">
    <source>
        <dbReference type="EMBL" id="RKX71387.1"/>
    </source>
</evidence>
<organism evidence="11 12">
    <name type="scientific">candidate division WOR-3 bacterium</name>
    <dbReference type="NCBI Taxonomy" id="2052148"/>
    <lineage>
        <taxon>Bacteria</taxon>
        <taxon>Bacteria division WOR-3</taxon>
    </lineage>
</organism>
<comment type="caution">
    <text evidence="11">The sequence shown here is derived from an EMBL/GenBank/DDBJ whole genome shotgun (WGS) entry which is preliminary data.</text>
</comment>
<dbReference type="GO" id="GO:0005886">
    <property type="term" value="C:plasma membrane"/>
    <property type="evidence" value="ECO:0007669"/>
    <property type="project" value="UniProtKB-SubCell"/>
</dbReference>
<name>A0A660SKX6_UNCW3</name>
<dbReference type="Gene3D" id="1.25.40.10">
    <property type="entry name" value="Tetratricopeptide repeat domain"/>
    <property type="match status" value="1"/>
</dbReference>
<keyword evidence="8" id="KW-0802">TPR repeat</keyword>
<evidence type="ECO:0000259" key="10">
    <source>
        <dbReference type="Pfam" id="PF13231"/>
    </source>
</evidence>
<feature type="transmembrane region" description="Helical" evidence="9">
    <location>
        <begin position="182"/>
        <end position="200"/>
    </location>
</feature>
<reference evidence="11 12" key="1">
    <citation type="submission" date="2018-06" db="EMBL/GenBank/DDBJ databases">
        <title>Extensive metabolic versatility and redundancy in microbially diverse, dynamic hydrothermal sediments.</title>
        <authorList>
            <person name="Dombrowski N."/>
            <person name="Teske A."/>
            <person name="Baker B.J."/>
        </authorList>
    </citation>
    <scope>NUCLEOTIDE SEQUENCE [LARGE SCALE GENOMIC DNA]</scope>
    <source>
        <strain evidence="11">B36_G15</strain>
    </source>
</reference>
<feature type="transmembrane region" description="Helical" evidence="9">
    <location>
        <begin position="360"/>
        <end position="378"/>
    </location>
</feature>
<evidence type="ECO:0000256" key="7">
    <source>
        <dbReference type="ARBA" id="ARBA00023136"/>
    </source>
</evidence>
<feature type="transmembrane region" description="Helical" evidence="9">
    <location>
        <begin position="150"/>
        <end position="176"/>
    </location>
</feature>
<dbReference type="InterPro" id="IPR011990">
    <property type="entry name" value="TPR-like_helical_dom_sf"/>
</dbReference>
<dbReference type="InterPro" id="IPR019734">
    <property type="entry name" value="TPR_rpt"/>
</dbReference>
<dbReference type="Pfam" id="PF13231">
    <property type="entry name" value="PMT_2"/>
    <property type="match status" value="1"/>
</dbReference>
<feature type="transmembrane region" description="Helical" evidence="9">
    <location>
        <begin position="385"/>
        <end position="404"/>
    </location>
</feature>
<keyword evidence="7 9" id="KW-0472">Membrane</keyword>
<keyword evidence="6 9" id="KW-1133">Transmembrane helix</keyword>
<keyword evidence="2" id="KW-1003">Cell membrane</keyword>
<dbReference type="PANTHER" id="PTHR33908:SF11">
    <property type="entry name" value="MEMBRANE PROTEIN"/>
    <property type="match status" value="1"/>
</dbReference>
<feature type="transmembrane region" description="Helical" evidence="9">
    <location>
        <begin position="310"/>
        <end position="329"/>
    </location>
</feature>
<evidence type="ECO:0000313" key="12">
    <source>
        <dbReference type="Proteomes" id="UP000268469"/>
    </source>
</evidence>
<feature type="repeat" description="TPR" evidence="8">
    <location>
        <begin position="482"/>
        <end position="515"/>
    </location>
</feature>
<feature type="transmembrane region" description="Helical" evidence="9">
    <location>
        <begin position="121"/>
        <end position="143"/>
    </location>
</feature>
<protein>
    <recommendedName>
        <fullName evidence="10">Glycosyltransferase RgtA/B/C/D-like domain-containing protein</fullName>
    </recommendedName>
</protein>
<proteinExistence type="predicted"/>
<evidence type="ECO:0000256" key="4">
    <source>
        <dbReference type="ARBA" id="ARBA00022679"/>
    </source>
</evidence>
<keyword evidence="4" id="KW-0808">Transferase</keyword>
<dbReference type="EMBL" id="QNBE01000010">
    <property type="protein sequence ID" value="RKX71387.1"/>
    <property type="molecule type" value="Genomic_DNA"/>
</dbReference>
<dbReference type="GO" id="GO:0016763">
    <property type="term" value="F:pentosyltransferase activity"/>
    <property type="evidence" value="ECO:0007669"/>
    <property type="project" value="TreeGrafter"/>
</dbReference>
<feature type="repeat" description="TPR" evidence="8">
    <location>
        <begin position="448"/>
        <end position="481"/>
    </location>
</feature>
<dbReference type="SUPFAM" id="SSF48452">
    <property type="entry name" value="TPR-like"/>
    <property type="match status" value="1"/>
</dbReference>
<evidence type="ECO:0000256" key="3">
    <source>
        <dbReference type="ARBA" id="ARBA00022676"/>
    </source>
</evidence>